<dbReference type="AlphaFoldDB" id="A0A7J0D836"/>
<feature type="region of interest" description="Disordered" evidence="1">
    <location>
        <begin position="1"/>
        <end position="50"/>
    </location>
</feature>
<protein>
    <submittedName>
        <fullName evidence="2">Uncharacterized protein</fullName>
    </submittedName>
</protein>
<organism evidence="2 4">
    <name type="scientific">Actinidia rufa</name>
    <dbReference type="NCBI Taxonomy" id="165716"/>
    <lineage>
        <taxon>Eukaryota</taxon>
        <taxon>Viridiplantae</taxon>
        <taxon>Streptophyta</taxon>
        <taxon>Embryophyta</taxon>
        <taxon>Tracheophyta</taxon>
        <taxon>Spermatophyta</taxon>
        <taxon>Magnoliopsida</taxon>
        <taxon>eudicotyledons</taxon>
        <taxon>Gunneridae</taxon>
        <taxon>Pentapetalae</taxon>
        <taxon>asterids</taxon>
        <taxon>Ericales</taxon>
        <taxon>Actinidiaceae</taxon>
        <taxon>Actinidia</taxon>
    </lineage>
</organism>
<keyword evidence="4" id="KW-1185">Reference proteome</keyword>
<evidence type="ECO:0000256" key="1">
    <source>
        <dbReference type="SAM" id="MobiDB-lite"/>
    </source>
</evidence>
<sequence>MSEHGTVVETASQHKDKSPASGRAVSSIPDIPNTKGTEPETSARLAVSEIPSEDRDQAVNAVEIMGVWATIPHLLSLIEGKLQTTGFTFHILERHPYYPCLHPSSLPFLSILSSALAAILAYSQELPDSSI</sequence>
<dbReference type="Proteomes" id="UP000585474">
    <property type="component" value="Unassembled WGS sequence"/>
</dbReference>
<evidence type="ECO:0000313" key="2">
    <source>
        <dbReference type="EMBL" id="GFS28889.1"/>
    </source>
</evidence>
<comment type="caution">
    <text evidence="2">The sequence shown here is derived from an EMBL/GenBank/DDBJ whole genome shotgun (WGS) entry which is preliminary data.</text>
</comment>
<dbReference type="EMBL" id="BJWL01000058">
    <property type="protein sequence ID" value="GFS28889.1"/>
    <property type="molecule type" value="Genomic_DNA"/>
</dbReference>
<evidence type="ECO:0000313" key="4">
    <source>
        <dbReference type="Proteomes" id="UP000585474"/>
    </source>
</evidence>
<accession>A0A7J0D836</accession>
<proteinExistence type="predicted"/>
<reference evidence="3 4" key="1">
    <citation type="submission" date="2019-07" db="EMBL/GenBank/DDBJ databases">
        <title>De Novo Assembly of kiwifruit Actinidia rufa.</title>
        <authorList>
            <person name="Sugita-Konishi S."/>
            <person name="Sato K."/>
            <person name="Mori E."/>
            <person name="Abe Y."/>
            <person name="Kisaki G."/>
            <person name="Hamano K."/>
            <person name="Suezawa K."/>
            <person name="Otani M."/>
            <person name="Fukuda T."/>
            <person name="Manabe T."/>
            <person name="Gomi K."/>
            <person name="Tabuchi M."/>
            <person name="Akimitsu K."/>
            <person name="Kataoka I."/>
        </authorList>
    </citation>
    <scope>NUCLEOTIDE SEQUENCE [LARGE SCALE GENOMIC DNA]</scope>
    <source>
        <strain evidence="4">cv. Fuchu</strain>
        <strain evidence="3">Fuchu</strain>
    </source>
</reference>
<dbReference type="EMBL" id="BJWL01000027">
    <property type="protein sequence ID" value="GFZ18329.1"/>
    <property type="molecule type" value="Genomic_DNA"/>
</dbReference>
<name>A0A7J0D836_9ERIC</name>
<gene>
    <name evidence="2" type="ORF">Acr_00g0004470</name>
    <name evidence="3" type="ORF">Acr_27g0000680</name>
</gene>
<evidence type="ECO:0000313" key="3">
    <source>
        <dbReference type="EMBL" id="GFZ18329.1"/>
    </source>
</evidence>
<reference evidence="2" key="2">
    <citation type="submission" date="2020-08" db="EMBL/GenBank/DDBJ databases">
        <title>De Novo Assembly of kiwifruit Actinidia rufa.</title>
        <authorList>
            <person name="Sugita-Konishi S."/>
            <person name="Sato K."/>
            <person name="Mori E."/>
            <person name="Abe Y."/>
            <person name="Kisaki G."/>
            <person name="Hamano K."/>
            <person name="Suezawa K."/>
            <person name="Otani M."/>
            <person name="Fukuda T."/>
            <person name="Manabe T."/>
            <person name="Gomi K."/>
            <person name="Tabuchi M."/>
            <person name="Akimitsu K."/>
            <person name="Kataoka I."/>
        </authorList>
    </citation>
    <scope>NUCLEOTIDE SEQUENCE</scope>
    <source>
        <strain evidence="2">Fuchu</strain>
    </source>
</reference>